<dbReference type="Gene3D" id="3.40.640.10">
    <property type="entry name" value="Type I PLP-dependent aspartate aminotransferase-like (Major domain)"/>
    <property type="match status" value="1"/>
</dbReference>
<dbReference type="RefSeq" id="WP_113647564.1">
    <property type="nucleotide sequence ID" value="NZ_QMHN01000003.1"/>
</dbReference>
<evidence type="ECO:0000313" key="5">
    <source>
        <dbReference type="Proteomes" id="UP000284120"/>
    </source>
</evidence>
<keyword evidence="4" id="KW-0032">Aminotransferase</keyword>
<dbReference type="GO" id="GO:0008483">
    <property type="term" value="F:transaminase activity"/>
    <property type="evidence" value="ECO:0007669"/>
    <property type="project" value="UniProtKB-KW"/>
</dbReference>
<dbReference type="OrthoDB" id="846426at2"/>
<dbReference type="AlphaFoldDB" id="A0A3S3QFQ9"/>
<sequence length="351" mass="38728">MSTQEHFNHLNQKLSATIAVSGNEYLYFGGTAYLGIPQNKDFISLYIEGIERYGLNNGTSRGNNVQLGIYDEAEAFIAQKYGAEAALISSSGYLSAKLVVQHYATYGNIRYAPNSHPALWLKGDPKNNLAFEDWSKQIVEEINSSEAEKWVLLSNSMNNLYPEIYDFGFLQEISPAKKIVLIVDDSHGIGILNAGIGALPNVPKLEQIEVIVVASMAKALGLDAGLVLGSKQAIQQLKQSDEFYGASPPAAAGLYAFINANDIYHKAYQKLQDNVKKTTSLLQESTTWHYVDGFPVFLCKQEGVAQQLLEEKILISSFPYPDRNGKILNRIVLSSWHSEADISKLVSALKI</sequence>
<dbReference type="SUPFAM" id="SSF53383">
    <property type="entry name" value="PLP-dependent transferases"/>
    <property type="match status" value="1"/>
</dbReference>
<dbReference type="GO" id="GO:0030170">
    <property type="term" value="F:pyridoxal phosphate binding"/>
    <property type="evidence" value="ECO:0007669"/>
    <property type="project" value="InterPro"/>
</dbReference>
<dbReference type="Gene3D" id="3.90.1150.10">
    <property type="entry name" value="Aspartate Aminotransferase, domain 1"/>
    <property type="match status" value="1"/>
</dbReference>
<gene>
    <name evidence="4" type="ORF">DPV69_11780</name>
</gene>
<reference evidence="4 5" key="1">
    <citation type="submission" date="2018-06" db="EMBL/GenBank/DDBJ databases">
        <title>Pedobacter endophyticus sp. nov., an endophytic bacterium isolated from a leaf of Triticum aestivum.</title>
        <authorList>
            <person name="Zhang L."/>
        </authorList>
    </citation>
    <scope>NUCLEOTIDE SEQUENCE [LARGE SCALE GENOMIC DNA]</scope>
    <source>
        <strain evidence="4 5">CM134L-2</strain>
    </source>
</reference>
<evidence type="ECO:0000256" key="2">
    <source>
        <dbReference type="ARBA" id="ARBA00022679"/>
    </source>
</evidence>
<dbReference type="InterPro" id="IPR004839">
    <property type="entry name" value="Aminotransferase_I/II_large"/>
</dbReference>
<organism evidence="4 5">
    <name type="scientific">Pedobacter chitinilyticus</name>
    <dbReference type="NCBI Taxonomy" id="2233776"/>
    <lineage>
        <taxon>Bacteria</taxon>
        <taxon>Pseudomonadati</taxon>
        <taxon>Bacteroidota</taxon>
        <taxon>Sphingobacteriia</taxon>
        <taxon>Sphingobacteriales</taxon>
        <taxon>Sphingobacteriaceae</taxon>
        <taxon>Pedobacter</taxon>
    </lineage>
</organism>
<dbReference type="InterPro" id="IPR015421">
    <property type="entry name" value="PyrdxlP-dep_Trfase_major"/>
</dbReference>
<feature type="domain" description="Aminotransferase class I/classII large" evidence="3">
    <location>
        <begin position="126"/>
        <end position="349"/>
    </location>
</feature>
<keyword evidence="5" id="KW-1185">Reference proteome</keyword>
<dbReference type="InterPro" id="IPR015422">
    <property type="entry name" value="PyrdxlP-dep_Trfase_small"/>
</dbReference>
<accession>A0A3S3QFQ9</accession>
<dbReference type="EMBL" id="SAYW01000003">
    <property type="protein sequence ID" value="RWU07655.1"/>
    <property type="molecule type" value="Genomic_DNA"/>
</dbReference>
<protein>
    <submittedName>
        <fullName evidence="4">Pyridoxal phosphate-dependent aminotransferase family protein</fullName>
    </submittedName>
</protein>
<dbReference type="PANTHER" id="PTHR13693">
    <property type="entry name" value="CLASS II AMINOTRANSFERASE/8-AMINO-7-OXONONANOATE SYNTHASE"/>
    <property type="match status" value="1"/>
</dbReference>
<dbReference type="InterPro" id="IPR050087">
    <property type="entry name" value="AON_synthase_class-II"/>
</dbReference>
<keyword evidence="2 4" id="KW-0808">Transferase</keyword>
<dbReference type="Pfam" id="PF00155">
    <property type="entry name" value="Aminotran_1_2"/>
    <property type="match status" value="1"/>
</dbReference>
<dbReference type="InterPro" id="IPR015424">
    <property type="entry name" value="PyrdxlP-dep_Trfase"/>
</dbReference>
<evidence type="ECO:0000259" key="3">
    <source>
        <dbReference type="Pfam" id="PF00155"/>
    </source>
</evidence>
<evidence type="ECO:0000313" key="4">
    <source>
        <dbReference type="EMBL" id="RWU07655.1"/>
    </source>
</evidence>
<comment type="cofactor">
    <cofactor evidence="1">
        <name>pyridoxal 5'-phosphate</name>
        <dbReference type="ChEBI" id="CHEBI:597326"/>
    </cofactor>
</comment>
<comment type="caution">
    <text evidence="4">The sequence shown here is derived from an EMBL/GenBank/DDBJ whole genome shotgun (WGS) entry which is preliminary data.</text>
</comment>
<name>A0A3S3QFQ9_9SPHI</name>
<evidence type="ECO:0000256" key="1">
    <source>
        <dbReference type="ARBA" id="ARBA00001933"/>
    </source>
</evidence>
<dbReference type="Proteomes" id="UP000284120">
    <property type="component" value="Unassembled WGS sequence"/>
</dbReference>
<proteinExistence type="predicted"/>